<feature type="domain" description="RRM" evidence="5">
    <location>
        <begin position="428"/>
        <end position="506"/>
    </location>
</feature>
<dbReference type="SUPFAM" id="SSF54928">
    <property type="entry name" value="RNA-binding domain, RBD"/>
    <property type="match status" value="1"/>
</dbReference>
<evidence type="ECO:0000313" key="6">
    <source>
        <dbReference type="EMBL" id="KAK1279809.1"/>
    </source>
</evidence>
<dbReference type="GO" id="GO:0003729">
    <property type="term" value="F:mRNA binding"/>
    <property type="evidence" value="ECO:0007669"/>
    <property type="project" value="TreeGrafter"/>
</dbReference>
<protein>
    <recommendedName>
        <fullName evidence="5">RRM domain-containing protein</fullName>
    </recommendedName>
</protein>
<keyword evidence="3" id="KW-0694">RNA-binding</keyword>
<dbReference type="PANTHER" id="PTHR13952:SF9">
    <property type="entry name" value="SERINE_ARGININE REPETITIVE MATRIX PROTEIN 1-LIKE"/>
    <property type="match status" value="1"/>
</dbReference>
<dbReference type="InterPro" id="IPR035979">
    <property type="entry name" value="RBD_domain_sf"/>
</dbReference>
<feature type="compositionally biased region" description="Polar residues" evidence="4">
    <location>
        <begin position="238"/>
        <end position="265"/>
    </location>
</feature>
<keyword evidence="2" id="KW-0539">Nucleus</keyword>
<dbReference type="GO" id="GO:0000398">
    <property type="term" value="P:mRNA splicing, via spliceosome"/>
    <property type="evidence" value="ECO:0007669"/>
    <property type="project" value="TreeGrafter"/>
</dbReference>
<evidence type="ECO:0000256" key="3">
    <source>
        <dbReference type="PROSITE-ProRule" id="PRU00176"/>
    </source>
</evidence>
<proteinExistence type="predicted"/>
<feature type="region of interest" description="Disordered" evidence="4">
    <location>
        <begin position="97"/>
        <end position="428"/>
    </location>
</feature>
<evidence type="ECO:0000256" key="4">
    <source>
        <dbReference type="SAM" id="MobiDB-lite"/>
    </source>
</evidence>
<dbReference type="GO" id="GO:0030619">
    <property type="term" value="F:U1 snRNA binding"/>
    <property type="evidence" value="ECO:0007669"/>
    <property type="project" value="TreeGrafter"/>
</dbReference>
<dbReference type="InterPro" id="IPR000504">
    <property type="entry name" value="RRM_dom"/>
</dbReference>
<dbReference type="GO" id="GO:0005685">
    <property type="term" value="C:U1 snRNP"/>
    <property type="evidence" value="ECO:0007669"/>
    <property type="project" value="TreeGrafter"/>
</dbReference>
<name>A0AAV9BTI4_ACOGR</name>
<feature type="compositionally biased region" description="Basic and acidic residues" evidence="4">
    <location>
        <begin position="26"/>
        <end position="57"/>
    </location>
</feature>
<feature type="compositionally biased region" description="Basic residues" evidence="4">
    <location>
        <begin position="307"/>
        <end position="321"/>
    </location>
</feature>
<feature type="compositionally biased region" description="Basic and acidic residues" evidence="4">
    <location>
        <begin position="164"/>
        <end position="180"/>
    </location>
</feature>
<accession>A0AAV9BTI4</accession>
<dbReference type="AlphaFoldDB" id="A0AAV9BTI4"/>
<dbReference type="FunFam" id="3.30.70.330:FF:000535">
    <property type="entry name" value="Serine/arginine-rich splicing factor SR45a"/>
    <property type="match status" value="1"/>
</dbReference>
<dbReference type="GO" id="GO:0071011">
    <property type="term" value="C:precatalytic spliceosome"/>
    <property type="evidence" value="ECO:0007669"/>
    <property type="project" value="TreeGrafter"/>
</dbReference>
<feature type="compositionally biased region" description="Basic and acidic residues" evidence="4">
    <location>
        <begin position="187"/>
        <end position="224"/>
    </location>
</feature>
<gene>
    <name evidence="6" type="ORF">QJS04_geneDACA018233</name>
</gene>
<feature type="compositionally biased region" description="Polar residues" evidence="4">
    <location>
        <begin position="144"/>
        <end position="154"/>
    </location>
</feature>
<keyword evidence="7" id="KW-1185">Reference proteome</keyword>
<comment type="caution">
    <text evidence="6">The sequence shown here is derived from an EMBL/GenBank/DDBJ whole genome shotgun (WGS) entry which is preliminary data.</text>
</comment>
<feature type="compositionally biased region" description="Basic residues" evidence="4">
    <location>
        <begin position="329"/>
        <end position="347"/>
    </location>
</feature>
<feature type="region of interest" description="Disordered" evidence="4">
    <location>
        <begin position="1"/>
        <end position="84"/>
    </location>
</feature>
<dbReference type="PANTHER" id="PTHR13952">
    <property type="entry name" value="U1 SMALL NUCLEAR RIBONUCLEOPROTEIN 70 KD"/>
    <property type="match status" value="1"/>
</dbReference>
<dbReference type="Pfam" id="PF00076">
    <property type="entry name" value="RRM_1"/>
    <property type="match status" value="1"/>
</dbReference>
<sequence>MDIDLSHKNVGEASAFLQEDLELDSENIKGDERGEYYSLERKGSVEEMQKDLNEQESKGSVGGPEEEKHQVESPHFKSDSAGIHSYNETVEARLSIQKELSSPKDNVYYGEQEGAYDSCYPGEQTSPAQNAVPDQDAVAADSTHYLQRSSSTVNVEMEEDSYMDADKSSNDDRKMDEHPENLSSHTQFEKTDAVHEEIDARNSDYDRGKLETSDESKEEDRNFSEKPLSPSEKGVLIRSSSDMQSPQRTPKRSSGTPVRRTSVSPERSRRREQHSPEKDDSKSLHVSSSSKRRRTSSLERSGGDSRRRSRSPRRTPSRNSHRKDDSPRKRSSASPHRRRSPRRRSKSASRSPVRRRDSPSGRRRDRRDRSRSRSPYARDRSRRSPRGRRSRSPRRRSPPGYHSRHRSPRRRPWSPPPNRNTGVGKPGRNLFVAGFSFVTTERDLEKKFSKYGRVTDVRIVRDKRSGDSRGFGFLSLERDEDADAAIRALDQTEWNGRIVLVEKSKTSAR</sequence>
<dbReference type="SMART" id="SM00360">
    <property type="entry name" value="RRM"/>
    <property type="match status" value="1"/>
</dbReference>
<comment type="subcellular location">
    <subcellularLocation>
        <location evidence="1">Nucleus</location>
    </subcellularLocation>
</comment>
<dbReference type="Proteomes" id="UP001179952">
    <property type="component" value="Unassembled WGS sequence"/>
</dbReference>
<evidence type="ECO:0000259" key="5">
    <source>
        <dbReference type="PROSITE" id="PS50102"/>
    </source>
</evidence>
<dbReference type="GO" id="GO:0071004">
    <property type="term" value="C:U2-type prespliceosome"/>
    <property type="evidence" value="ECO:0007669"/>
    <property type="project" value="TreeGrafter"/>
</dbReference>
<dbReference type="Gene3D" id="3.30.70.330">
    <property type="match status" value="1"/>
</dbReference>
<evidence type="ECO:0000256" key="1">
    <source>
        <dbReference type="ARBA" id="ARBA00004123"/>
    </source>
</evidence>
<evidence type="ECO:0000256" key="2">
    <source>
        <dbReference type="ARBA" id="ARBA00023242"/>
    </source>
</evidence>
<dbReference type="InterPro" id="IPR051183">
    <property type="entry name" value="U1_U11-U12_snRNP_70-35kDa"/>
</dbReference>
<feature type="compositionally biased region" description="Basic residues" evidence="4">
    <location>
        <begin position="380"/>
        <end position="412"/>
    </location>
</feature>
<feature type="compositionally biased region" description="Basic and acidic residues" evidence="4">
    <location>
        <begin position="65"/>
        <end position="78"/>
    </location>
</feature>
<dbReference type="InterPro" id="IPR012677">
    <property type="entry name" value="Nucleotide-bd_a/b_plait_sf"/>
</dbReference>
<organism evidence="6 7">
    <name type="scientific">Acorus gramineus</name>
    <name type="common">Dwarf sweet flag</name>
    <dbReference type="NCBI Taxonomy" id="55184"/>
    <lineage>
        <taxon>Eukaryota</taxon>
        <taxon>Viridiplantae</taxon>
        <taxon>Streptophyta</taxon>
        <taxon>Embryophyta</taxon>
        <taxon>Tracheophyta</taxon>
        <taxon>Spermatophyta</taxon>
        <taxon>Magnoliopsida</taxon>
        <taxon>Liliopsida</taxon>
        <taxon>Acoraceae</taxon>
        <taxon>Acorus</taxon>
    </lineage>
</organism>
<feature type="compositionally biased region" description="Basic and acidic residues" evidence="4">
    <location>
        <begin position="266"/>
        <end position="283"/>
    </location>
</feature>
<reference evidence="6" key="2">
    <citation type="submission" date="2023-06" db="EMBL/GenBank/DDBJ databases">
        <authorList>
            <person name="Ma L."/>
            <person name="Liu K.-W."/>
            <person name="Li Z."/>
            <person name="Hsiao Y.-Y."/>
            <person name="Qi Y."/>
            <person name="Fu T."/>
            <person name="Tang G."/>
            <person name="Zhang D."/>
            <person name="Sun W.-H."/>
            <person name="Liu D.-K."/>
            <person name="Li Y."/>
            <person name="Chen G.-Z."/>
            <person name="Liu X.-D."/>
            <person name="Liao X.-Y."/>
            <person name="Jiang Y.-T."/>
            <person name="Yu X."/>
            <person name="Hao Y."/>
            <person name="Huang J."/>
            <person name="Zhao X.-W."/>
            <person name="Ke S."/>
            <person name="Chen Y.-Y."/>
            <person name="Wu W.-L."/>
            <person name="Hsu J.-L."/>
            <person name="Lin Y.-F."/>
            <person name="Huang M.-D."/>
            <person name="Li C.-Y."/>
            <person name="Huang L."/>
            <person name="Wang Z.-W."/>
            <person name="Zhao X."/>
            <person name="Zhong W.-Y."/>
            <person name="Peng D.-H."/>
            <person name="Ahmad S."/>
            <person name="Lan S."/>
            <person name="Zhang J.-S."/>
            <person name="Tsai W.-C."/>
            <person name="Van De Peer Y."/>
            <person name="Liu Z.-J."/>
        </authorList>
    </citation>
    <scope>NUCLEOTIDE SEQUENCE</scope>
    <source>
        <strain evidence="6">SCP</strain>
        <tissue evidence="6">Leaves</tissue>
    </source>
</reference>
<dbReference type="PROSITE" id="PS50102">
    <property type="entry name" value="RRM"/>
    <property type="match status" value="1"/>
</dbReference>
<dbReference type="EMBL" id="JAUJYN010000001">
    <property type="protein sequence ID" value="KAK1279809.1"/>
    <property type="molecule type" value="Genomic_DNA"/>
</dbReference>
<evidence type="ECO:0000313" key="7">
    <source>
        <dbReference type="Proteomes" id="UP001179952"/>
    </source>
</evidence>
<reference evidence="6" key="1">
    <citation type="journal article" date="2023" name="Nat. Commun.">
        <title>Diploid and tetraploid genomes of Acorus and the evolution of monocots.</title>
        <authorList>
            <person name="Ma L."/>
            <person name="Liu K.W."/>
            <person name="Li Z."/>
            <person name="Hsiao Y.Y."/>
            <person name="Qi Y."/>
            <person name="Fu T."/>
            <person name="Tang G.D."/>
            <person name="Zhang D."/>
            <person name="Sun W.H."/>
            <person name="Liu D.K."/>
            <person name="Li Y."/>
            <person name="Chen G.Z."/>
            <person name="Liu X.D."/>
            <person name="Liao X.Y."/>
            <person name="Jiang Y.T."/>
            <person name="Yu X."/>
            <person name="Hao Y."/>
            <person name="Huang J."/>
            <person name="Zhao X.W."/>
            <person name="Ke S."/>
            <person name="Chen Y.Y."/>
            <person name="Wu W.L."/>
            <person name="Hsu J.L."/>
            <person name="Lin Y.F."/>
            <person name="Huang M.D."/>
            <person name="Li C.Y."/>
            <person name="Huang L."/>
            <person name="Wang Z.W."/>
            <person name="Zhao X."/>
            <person name="Zhong W.Y."/>
            <person name="Peng D.H."/>
            <person name="Ahmad S."/>
            <person name="Lan S."/>
            <person name="Zhang J.S."/>
            <person name="Tsai W.C."/>
            <person name="Van de Peer Y."/>
            <person name="Liu Z.J."/>
        </authorList>
    </citation>
    <scope>NUCLEOTIDE SEQUENCE</scope>
    <source>
        <strain evidence="6">SCP</strain>
    </source>
</reference>
<feature type="compositionally biased region" description="Basic residues" evidence="4">
    <location>
        <begin position="363"/>
        <end position="372"/>
    </location>
</feature>
<feature type="compositionally biased region" description="Basic and acidic residues" evidence="4">
    <location>
        <begin position="1"/>
        <end position="10"/>
    </location>
</feature>